<dbReference type="RefSeq" id="XP_002671275.1">
    <property type="nucleotide sequence ID" value="XM_002671229.1"/>
</dbReference>
<dbReference type="Pfam" id="PF03235">
    <property type="entry name" value="GmrSD_N"/>
    <property type="match status" value="1"/>
</dbReference>
<proteinExistence type="predicted"/>
<dbReference type="eggNOG" id="ENOG502SER3">
    <property type="taxonomic scope" value="Eukaryota"/>
</dbReference>
<dbReference type="GeneID" id="8853901"/>
<reference evidence="2 3" key="1">
    <citation type="journal article" date="2010" name="Cell">
        <title>The genome of Naegleria gruberi illuminates early eukaryotic versatility.</title>
        <authorList>
            <person name="Fritz-Laylin L.K."/>
            <person name="Prochnik S.E."/>
            <person name="Ginger M.L."/>
            <person name="Dacks J.B."/>
            <person name="Carpenter M.L."/>
            <person name="Field M.C."/>
            <person name="Kuo A."/>
            <person name="Paredez A."/>
            <person name="Chapman J."/>
            <person name="Pham J."/>
            <person name="Shu S."/>
            <person name="Neupane R."/>
            <person name="Cipriano M."/>
            <person name="Mancuso J."/>
            <person name="Tu H."/>
            <person name="Salamov A."/>
            <person name="Lindquist E."/>
            <person name="Shapiro H."/>
            <person name="Lucas S."/>
            <person name="Grigoriev I.V."/>
            <person name="Cande W.Z."/>
            <person name="Fulton C."/>
            <person name="Rokhsar D.S."/>
            <person name="Dawson S.C."/>
        </authorList>
    </citation>
    <scope>NUCLEOTIDE SEQUENCE [LARGE SCALE GENOMIC DNA]</scope>
    <source>
        <strain evidence="2 3">NEG-M</strain>
    </source>
</reference>
<dbReference type="VEuPathDB" id="AmoebaDB:NAEGRDRAFT_73802"/>
<accession>D2VXM4</accession>
<dbReference type="KEGG" id="ngr:NAEGRDRAFT_73802"/>
<evidence type="ECO:0000259" key="1">
    <source>
        <dbReference type="Pfam" id="PF03235"/>
    </source>
</evidence>
<name>D2VXM4_NAEGR</name>
<dbReference type="AlphaFoldDB" id="D2VXM4"/>
<dbReference type="InParanoid" id="D2VXM4"/>
<sequence length="275" mass="31483">MKIEPHTLSSLFKDPSFGKSSQIQIPIYQRKYCWNSKIVKQLYNDLVFNGTSFGHHIGKLFFQKKLASRVCIDGQQRLTTLLIGICALRDAALELVDSEKILDEIHSYIFVKSVDLKKLQEEYLSSEDKYAKASEIAKNVSRLIPSHDDRVSNIEILIGFKGDQTNLLQNSNMHNTRQIFYKIFKSQLVKQQVNSLAIVKSSLIPILTINGKFVIIEYEESEINAQECFGERYDVGKSNQILFYIKTPGIDLSYSDLIKNHLLSKLDETKQIANL</sequence>
<dbReference type="InterPro" id="IPR004919">
    <property type="entry name" value="GmrSD_N"/>
</dbReference>
<evidence type="ECO:0000313" key="2">
    <source>
        <dbReference type="EMBL" id="EFC38531.1"/>
    </source>
</evidence>
<evidence type="ECO:0000313" key="3">
    <source>
        <dbReference type="Proteomes" id="UP000006671"/>
    </source>
</evidence>
<dbReference type="PANTHER" id="PTHR35149:SF2">
    <property type="entry name" value="DUF262 DOMAIN-CONTAINING PROTEIN"/>
    <property type="match status" value="1"/>
</dbReference>
<gene>
    <name evidence="2" type="ORF">NAEGRDRAFT_73802</name>
</gene>
<protein>
    <submittedName>
        <fullName evidence="2">Predicted protein</fullName>
    </submittedName>
</protein>
<dbReference type="Proteomes" id="UP000006671">
    <property type="component" value="Unassembled WGS sequence"/>
</dbReference>
<feature type="domain" description="GmrSD restriction endonucleases N-terminal" evidence="1">
    <location>
        <begin position="18"/>
        <end position="263"/>
    </location>
</feature>
<organism evidence="3">
    <name type="scientific">Naegleria gruberi</name>
    <name type="common">Amoeba</name>
    <dbReference type="NCBI Taxonomy" id="5762"/>
    <lineage>
        <taxon>Eukaryota</taxon>
        <taxon>Discoba</taxon>
        <taxon>Heterolobosea</taxon>
        <taxon>Tetramitia</taxon>
        <taxon>Eutetramitia</taxon>
        <taxon>Vahlkampfiidae</taxon>
        <taxon>Naegleria</taxon>
    </lineage>
</organism>
<dbReference type="EMBL" id="GG738907">
    <property type="protein sequence ID" value="EFC38531.1"/>
    <property type="molecule type" value="Genomic_DNA"/>
</dbReference>
<dbReference type="PANTHER" id="PTHR35149">
    <property type="entry name" value="SLL5132 PROTEIN"/>
    <property type="match status" value="1"/>
</dbReference>
<keyword evidence="3" id="KW-1185">Reference proteome</keyword>
<dbReference type="OrthoDB" id="192041at2759"/>